<name>A0AAN7ZUL5_9PEZI</name>
<feature type="compositionally biased region" description="Low complexity" evidence="11">
    <location>
        <begin position="25"/>
        <end position="42"/>
    </location>
</feature>
<evidence type="ECO:0000256" key="8">
    <source>
        <dbReference type="ARBA" id="ARBA00022833"/>
    </source>
</evidence>
<feature type="compositionally biased region" description="Acidic residues" evidence="11">
    <location>
        <begin position="469"/>
        <end position="484"/>
    </location>
</feature>
<dbReference type="GO" id="GO:0000724">
    <property type="term" value="P:double-strand break repair via homologous recombination"/>
    <property type="evidence" value="ECO:0007669"/>
    <property type="project" value="InterPro"/>
</dbReference>
<dbReference type="GO" id="GO:0005634">
    <property type="term" value="C:nucleus"/>
    <property type="evidence" value="ECO:0007669"/>
    <property type="project" value="UniProtKB-SubCell"/>
</dbReference>
<comment type="caution">
    <text evidence="13">The sequence shown here is derived from an EMBL/GenBank/DDBJ whole genome shotgun (WGS) entry which is preliminary data.</text>
</comment>
<dbReference type="CDD" id="cd16651">
    <property type="entry name" value="SPL-RING_NSE2"/>
    <property type="match status" value="1"/>
</dbReference>
<keyword evidence="5" id="KW-0479">Metal-binding</keyword>
<feature type="domain" description="SP-RING-type" evidence="12">
    <location>
        <begin position="308"/>
        <end position="396"/>
    </location>
</feature>
<gene>
    <name evidence="13" type="ORF">LTR97_004801</name>
</gene>
<feature type="compositionally biased region" description="Acidic residues" evidence="11">
    <location>
        <begin position="418"/>
        <end position="427"/>
    </location>
</feature>
<keyword evidence="7" id="KW-0833">Ubl conjugation pathway</keyword>
<comment type="pathway">
    <text evidence="2">Protein modification; protein sumoylation.</text>
</comment>
<evidence type="ECO:0000256" key="4">
    <source>
        <dbReference type="ARBA" id="ARBA00022679"/>
    </source>
</evidence>
<sequence length="484" mass="53315">MATPSVRATPAYRGTARQSRQSLVPGTPATGTTQRTTGPRPGNALPEYEPPTFSLTPAAQRQISELIRSRNLEKLDKHLEDAQTAIGNAVADINDRLTQGRKTYAKRKRPNAEPSSQDGEAVTANDDEEAARDLAELERKVTAMTSRMEESMRKMIDSKAGVAHIKDSLAQTYEDARINATQAATQQARPQRRTRRNSASGSEDEDEDEVQPFTPTDPSGGTQPQTAPVEVFRKKLEDAKTRYQSTSLAARYARDDDYVQFKQMIHDAQNPGEELPPPDPRTFFPEEGEQPAPGVTSTRRGQDAEEDSDDDIAISRATISTKCPLTLRTFEDPLSSKLCSHTFEASAITELLRNSPTRGSVQCPCGGCRETLTAKDLHRDPVLIRKLKRIQRAKELEEEDAENEGGTDGRTQRNATLIDDDGEEIDTVIERQTQKLKVEPKGTSTARAAAAASNPNMPMPSTEVMELGESSDEEAEEEEDTTME</sequence>
<dbReference type="GO" id="GO:0008270">
    <property type="term" value="F:zinc ion binding"/>
    <property type="evidence" value="ECO:0007669"/>
    <property type="project" value="UniProtKB-KW"/>
</dbReference>
<proteinExistence type="inferred from homology"/>
<dbReference type="InterPro" id="IPR013083">
    <property type="entry name" value="Znf_RING/FYVE/PHD"/>
</dbReference>
<evidence type="ECO:0000256" key="9">
    <source>
        <dbReference type="ARBA" id="ARBA00023242"/>
    </source>
</evidence>
<dbReference type="SUPFAM" id="SSF57850">
    <property type="entry name" value="RING/U-box"/>
    <property type="match status" value="1"/>
</dbReference>
<dbReference type="AlphaFoldDB" id="A0AAN7ZUL5"/>
<dbReference type="PANTHER" id="PTHR21330">
    <property type="entry name" value="E3 SUMO-PROTEIN LIGASE NSE2"/>
    <property type="match status" value="1"/>
</dbReference>
<comment type="subcellular location">
    <subcellularLocation>
        <location evidence="1">Nucleus</location>
    </subcellularLocation>
</comment>
<dbReference type="InterPro" id="IPR026846">
    <property type="entry name" value="Nse2(Mms21)"/>
</dbReference>
<feature type="region of interest" description="Disordered" evidence="11">
    <location>
        <begin position="394"/>
        <end position="484"/>
    </location>
</feature>
<feature type="region of interest" description="Disordered" evidence="11">
    <location>
        <begin position="1"/>
        <end position="54"/>
    </location>
</feature>
<evidence type="ECO:0000256" key="6">
    <source>
        <dbReference type="ARBA" id="ARBA00022771"/>
    </source>
</evidence>
<evidence type="ECO:0000256" key="7">
    <source>
        <dbReference type="ARBA" id="ARBA00022786"/>
    </source>
</evidence>
<feature type="region of interest" description="Disordered" evidence="11">
    <location>
        <begin position="269"/>
        <end position="311"/>
    </location>
</feature>
<evidence type="ECO:0000256" key="3">
    <source>
        <dbReference type="ARBA" id="ARBA00008212"/>
    </source>
</evidence>
<dbReference type="GO" id="GO:0061665">
    <property type="term" value="F:SUMO ligase activity"/>
    <property type="evidence" value="ECO:0007669"/>
    <property type="project" value="TreeGrafter"/>
</dbReference>
<evidence type="ECO:0000256" key="1">
    <source>
        <dbReference type="ARBA" id="ARBA00004123"/>
    </source>
</evidence>
<evidence type="ECO:0000256" key="11">
    <source>
        <dbReference type="SAM" id="MobiDB-lite"/>
    </source>
</evidence>
<dbReference type="Proteomes" id="UP001310594">
    <property type="component" value="Unassembled WGS sequence"/>
</dbReference>
<dbReference type="EMBL" id="JAVRQU010000006">
    <property type="protein sequence ID" value="KAK5701983.1"/>
    <property type="molecule type" value="Genomic_DNA"/>
</dbReference>
<evidence type="ECO:0000313" key="14">
    <source>
        <dbReference type="Proteomes" id="UP001310594"/>
    </source>
</evidence>
<evidence type="ECO:0000256" key="2">
    <source>
        <dbReference type="ARBA" id="ARBA00004718"/>
    </source>
</evidence>
<evidence type="ECO:0000256" key="5">
    <source>
        <dbReference type="ARBA" id="ARBA00022723"/>
    </source>
</evidence>
<feature type="compositionally biased region" description="Polar residues" evidence="11">
    <location>
        <begin position="213"/>
        <end position="226"/>
    </location>
</feature>
<keyword evidence="4" id="KW-0808">Transferase</keyword>
<evidence type="ECO:0000259" key="12">
    <source>
        <dbReference type="PROSITE" id="PS51044"/>
    </source>
</evidence>
<dbReference type="Gene3D" id="3.30.40.10">
    <property type="entry name" value="Zinc/RING finger domain, C3HC4 (zinc finger)"/>
    <property type="match status" value="1"/>
</dbReference>
<dbReference type="PANTHER" id="PTHR21330:SF1">
    <property type="entry name" value="E3 SUMO-PROTEIN LIGASE NSE2"/>
    <property type="match status" value="1"/>
</dbReference>
<feature type="compositionally biased region" description="Basic and acidic residues" evidence="11">
    <location>
        <begin position="428"/>
        <end position="440"/>
    </location>
</feature>
<dbReference type="GO" id="GO:0030915">
    <property type="term" value="C:Smc5-Smc6 complex"/>
    <property type="evidence" value="ECO:0007669"/>
    <property type="project" value="InterPro"/>
</dbReference>
<dbReference type="Pfam" id="PF11789">
    <property type="entry name" value="zf-Nse"/>
    <property type="match status" value="1"/>
</dbReference>
<evidence type="ECO:0000256" key="10">
    <source>
        <dbReference type="PROSITE-ProRule" id="PRU00452"/>
    </source>
</evidence>
<accession>A0AAN7ZUL5</accession>
<keyword evidence="6 10" id="KW-0863">Zinc-finger</keyword>
<organism evidence="13 14">
    <name type="scientific">Elasticomyces elasticus</name>
    <dbReference type="NCBI Taxonomy" id="574655"/>
    <lineage>
        <taxon>Eukaryota</taxon>
        <taxon>Fungi</taxon>
        <taxon>Dikarya</taxon>
        <taxon>Ascomycota</taxon>
        <taxon>Pezizomycotina</taxon>
        <taxon>Dothideomycetes</taxon>
        <taxon>Dothideomycetidae</taxon>
        <taxon>Mycosphaerellales</taxon>
        <taxon>Teratosphaeriaceae</taxon>
        <taxon>Elasticomyces</taxon>
    </lineage>
</organism>
<dbReference type="GO" id="GO:0016925">
    <property type="term" value="P:protein sumoylation"/>
    <property type="evidence" value="ECO:0007669"/>
    <property type="project" value="TreeGrafter"/>
</dbReference>
<comment type="similarity">
    <text evidence="3">Belongs to the NSE2 family.</text>
</comment>
<feature type="region of interest" description="Disordered" evidence="11">
    <location>
        <begin position="181"/>
        <end position="229"/>
    </location>
</feature>
<protein>
    <recommendedName>
        <fullName evidence="12">SP-RING-type domain-containing protein</fullName>
    </recommendedName>
</protein>
<keyword evidence="9" id="KW-0539">Nucleus</keyword>
<feature type="compositionally biased region" description="Acidic residues" evidence="11">
    <location>
        <begin position="396"/>
        <end position="405"/>
    </location>
</feature>
<reference evidence="13" key="1">
    <citation type="submission" date="2023-08" db="EMBL/GenBank/DDBJ databases">
        <title>Black Yeasts Isolated from many extreme environments.</title>
        <authorList>
            <person name="Coleine C."/>
            <person name="Stajich J.E."/>
            <person name="Selbmann L."/>
        </authorList>
    </citation>
    <scope>NUCLEOTIDE SEQUENCE</scope>
    <source>
        <strain evidence="13">CCFEE 5810</strain>
    </source>
</reference>
<keyword evidence="8" id="KW-0862">Zinc</keyword>
<dbReference type="PROSITE" id="PS51044">
    <property type="entry name" value="ZF_SP_RING"/>
    <property type="match status" value="1"/>
</dbReference>
<evidence type="ECO:0000313" key="13">
    <source>
        <dbReference type="EMBL" id="KAK5701983.1"/>
    </source>
</evidence>
<dbReference type="InterPro" id="IPR004181">
    <property type="entry name" value="Znf_MIZ"/>
</dbReference>
<feature type="region of interest" description="Disordered" evidence="11">
    <location>
        <begin position="94"/>
        <end position="133"/>
    </location>
</feature>